<evidence type="ECO:0000313" key="1">
    <source>
        <dbReference type="EMBL" id="EMY24500.1"/>
    </source>
</evidence>
<accession>N1URI3</accession>
<reference evidence="1 2" key="1">
    <citation type="submission" date="2013-02" db="EMBL/GenBank/DDBJ databases">
        <authorList>
            <person name="Harkins D.M."/>
            <person name="Durkin A.S."/>
            <person name="Brinkac L.M."/>
            <person name="Haft D.H."/>
            <person name="Selengut J.D."/>
            <person name="Sanka R."/>
            <person name="DePew J."/>
            <person name="Purushe J."/>
            <person name="Picardeau M."/>
            <person name="Werts C."/>
            <person name="Goarant C."/>
            <person name="Vinetz J.M."/>
            <person name="Sutton G.G."/>
            <person name="Nierman W.C."/>
            <person name="Fouts D.E."/>
        </authorList>
    </citation>
    <scope>NUCLEOTIDE SEQUENCE [LARGE SCALE GENOMIC DNA]</scope>
    <source>
        <strain evidence="1 2">200703203</strain>
    </source>
</reference>
<dbReference type="EMBL" id="AHNY02000191">
    <property type="protein sequence ID" value="EMY24500.1"/>
    <property type="molecule type" value="Genomic_DNA"/>
</dbReference>
<name>N1URI3_LEPIR</name>
<evidence type="ECO:0000313" key="2">
    <source>
        <dbReference type="Proteomes" id="UP000012220"/>
    </source>
</evidence>
<gene>
    <name evidence="1" type="ORF">LEP1GSC115_4862</name>
</gene>
<comment type="caution">
    <text evidence="1">The sequence shown here is derived from an EMBL/GenBank/DDBJ whole genome shotgun (WGS) entry which is preliminary data.</text>
</comment>
<protein>
    <submittedName>
        <fullName evidence="1">Uncharacterized protein</fullName>
    </submittedName>
</protein>
<proteinExistence type="predicted"/>
<dbReference type="Proteomes" id="UP000012220">
    <property type="component" value="Unassembled WGS sequence"/>
</dbReference>
<organism evidence="1 2">
    <name type="scientific">Leptospira interrogans serovar Australis str. 200703203</name>
    <dbReference type="NCBI Taxonomy" id="1085541"/>
    <lineage>
        <taxon>Bacteria</taxon>
        <taxon>Pseudomonadati</taxon>
        <taxon>Spirochaetota</taxon>
        <taxon>Spirochaetia</taxon>
        <taxon>Leptospirales</taxon>
        <taxon>Leptospiraceae</taxon>
        <taxon>Leptospira</taxon>
    </lineage>
</organism>
<dbReference type="BioCyc" id="LINT1085541:G11IQ-3027-MONOMER"/>
<dbReference type="AlphaFoldDB" id="N1URI3"/>
<sequence>MEEFEKDFFRNRVFRSFYGVFSREFAVCEKEKHSYLLTWKSRS</sequence>